<keyword evidence="7 15" id="KW-0732">Signal</keyword>
<dbReference type="PANTHER" id="PTHR33619:SF3">
    <property type="entry name" value="POLYSACCHARIDE EXPORT PROTEIN GFCE-RELATED"/>
    <property type="match status" value="1"/>
</dbReference>
<keyword evidence="12" id="KW-0564">Palmitate</keyword>
<evidence type="ECO:0000256" key="14">
    <source>
        <dbReference type="ARBA" id="ARBA00023288"/>
    </source>
</evidence>
<evidence type="ECO:0000256" key="4">
    <source>
        <dbReference type="ARBA" id="ARBA00022452"/>
    </source>
</evidence>
<dbReference type="Pfam" id="PF02563">
    <property type="entry name" value="Poly_export"/>
    <property type="match status" value="1"/>
</dbReference>
<evidence type="ECO:0000256" key="9">
    <source>
        <dbReference type="ARBA" id="ARBA00023065"/>
    </source>
</evidence>
<keyword evidence="4" id="KW-1134">Transmembrane beta strand</keyword>
<dbReference type="GO" id="GO:0006811">
    <property type="term" value="P:monoatomic ion transport"/>
    <property type="evidence" value="ECO:0007669"/>
    <property type="project" value="UniProtKB-KW"/>
</dbReference>
<evidence type="ECO:0000259" key="18">
    <source>
        <dbReference type="Pfam" id="PF22461"/>
    </source>
</evidence>
<keyword evidence="20" id="KW-1185">Reference proteome</keyword>
<gene>
    <name evidence="19" type="primary">epsE</name>
    <name evidence="19" type="ORF">JI742_03875</name>
</gene>
<evidence type="ECO:0000256" key="10">
    <source>
        <dbReference type="ARBA" id="ARBA00023114"/>
    </source>
</evidence>
<dbReference type="InterPro" id="IPR054765">
    <property type="entry name" value="SLBB_dom"/>
</dbReference>
<comment type="subcellular location">
    <subcellularLocation>
        <location evidence="1">Cell outer membrane</location>
        <topology evidence="1">Multi-pass membrane protein</topology>
    </subcellularLocation>
</comment>
<comment type="caution">
    <text evidence="19">The sequence shown here is derived from an EMBL/GenBank/DDBJ whole genome shotgun (WGS) entry which is preliminary data.</text>
</comment>
<feature type="domain" description="SLBB" evidence="18">
    <location>
        <begin position="123"/>
        <end position="204"/>
    </location>
</feature>
<evidence type="ECO:0000259" key="16">
    <source>
        <dbReference type="Pfam" id="PF02563"/>
    </source>
</evidence>
<evidence type="ECO:0000256" key="12">
    <source>
        <dbReference type="ARBA" id="ARBA00023139"/>
    </source>
</evidence>
<evidence type="ECO:0000256" key="6">
    <source>
        <dbReference type="ARBA" id="ARBA00022692"/>
    </source>
</evidence>
<proteinExistence type="inferred from homology"/>
<keyword evidence="13" id="KW-0998">Cell outer membrane</keyword>
<dbReference type="GO" id="GO:0046930">
    <property type="term" value="C:pore complex"/>
    <property type="evidence" value="ECO:0007669"/>
    <property type="project" value="UniProtKB-KW"/>
</dbReference>
<organism evidence="19 20">
    <name type="scientific">Aquariibacter lacus</name>
    <dbReference type="NCBI Taxonomy" id="2801332"/>
    <lineage>
        <taxon>Bacteria</taxon>
        <taxon>Pseudomonadati</taxon>
        <taxon>Pseudomonadota</taxon>
        <taxon>Betaproteobacteria</taxon>
        <taxon>Burkholderiales</taxon>
        <taxon>Sphaerotilaceae</taxon>
        <taxon>Aquariibacter</taxon>
    </lineage>
</organism>
<feature type="domain" description="Soluble ligand binding" evidence="17">
    <location>
        <begin position="210"/>
        <end position="261"/>
    </location>
</feature>
<accession>A0A9X0XFG1</accession>
<evidence type="ECO:0000256" key="11">
    <source>
        <dbReference type="ARBA" id="ARBA00023136"/>
    </source>
</evidence>
<dbReference type="Gene3D" id="3.10.560.10">
    <property type="entry name" value="Outer membrane lipoprotein wza domain like"/>
    <property type="match status" value="2"/>
</dbReference>
<evidence type="ECO:0000313" key="19">
    <source>
        <dbReference type="EMBL" id="MBL0719023.1"/>
    </source>
</evidence>
<evidence type="ECO:0000256" key="1">
    <source>
        <dbReference type="ARBA" id="ARBA00004571"/>
    </source>
</evidence>
<keyword evidence="8" id="KW-0625">Polysaccharide transport</keyword>
<dbReference type="Proteomes" id="UP000643207">
    <property type="component" value="Unassembled WGS sequence"/>
</dbReference>
<evidence type="ECO:0000256" key="3">
    <source>
        <dbReference type="ARBA" id="ARBA00022448"/>
    </source>
</evidence>
<dbReference type="PANTHER" id="PTHR33619">
    <property type="entry name" value="POLYSACCHARIDE EXPORT PROTEIN GFCE-RELATED"/>
    <property type="match status" value="1"/>
</dbReference>
<evidence type="ECO:0000313" key="20">
    <source>
        <dbReference type="Proteomes" id="UP000643207"/>
    </source>
</evidence>
<dbReference type="GO" id="GO:0015288">
    <property type="term" value="F:porin activity"/>
    <property type="evidence" value="ECO:0007669"/>
    <property type="project" value="UniProtKB-KW"/>
</dbReference>
<dbReference type="NCBIfam" id="TIGR03028">
    <property type="entry name" value="EpsE"/>
    <property type="match status" value="1"/>
</dbReference>
<dbReference type="Pfam" id="PF22461">
    <property type="entry name" value="SLBB_2"/>
    <property type="match status" value="1"/>
</dbReference>
<keyword evidence="9" id="KW-0406">Ion transport</keyword>
<keyword evidence="3" id="KW-0813">Transport</keyword>
<dbReference type="EMBL" id="JAERRA010000001">
    <property type="protein sequence ID" value="MBL0719023.1"/>
    <property type="molecule type" value="Genomic_DNA"/>
</dbReference>
<dbReference type="InterPro" id="IPR019554">
    <property type="entry name" value="Soluble_ligand-bd"/>
</dbReference>
<dbReference type="InterPro" id="IPR003715">
    <property type="entry name" value="Poly_export_N"/>
</dbReference>
<dbReference type="RefSeq" id="WP_201824138.1">
    <property type="nucleotide sequence ID" value="NZ_JAERRA010000001.1"/>
</dbReference>
<evidence type="ECO:0000259" key="17">
    <source>
        <dbReference type="Pfam" id="PF10531"/>
    </source>
</evidence>
<feature type="signal peptide" evidence="15">
    <location>
        <begin position="1"/>
        <end position="29"/>
    </location>
</feature>
<evidence type="ECO:0000256" key="8">
    <source>
        <dbReference type="ARBA" id="ARBA00023047"/>
    </source>
</evidence>
<keyword evidence="5" id="KW-0762">Sugar transport</keyword>
<evidence type="ECO:0000256" key="13">
    <source>
        <dbReference type="ARBA" id="ARBA00023237"/>
    </source>
</evidence>
<keyword evidence="6" id="KW-0812">Transmembrane</keyword>
<feature type="domain" description="Polysaccharide export protein N-terminal" evidence="16">
    <location>
        <begin position="40"/>
        <end position="116"/>
    </location>
</feature>
<evidence type="ECO:0000256" key="5">
    <source>
        <dbReference type="ARBA" id="ARBA00022597"/>
    </source>
</evidence>
<dbReference type="GO" id="GO:0009279">
    <property type="term" value="C:cell outer membrane"/>
    <property type="evidence" value="ECO:0007669"/>
    <property type="project" value="UniProtKB-SubCell"/>
</dbReference>
<dbReference type="GO" id="GO:0015159">
    <property type="term" value="F:polysaccharide transmembrane transporter activity"/>
    <property type="evidence" value="ECO:0007669"/>
    <property type="project" value="InterPro"/>
</dbReference>
<name>A0A9X0XFG1_9BURK</name>
<feature type="chain" id="PRO_5040827988" evidence="15">
    <location>
        <begin position="30"/>
        <end position="284"/>
    </location>
</feature>
<dbReference type="Gene3D" id="3.30.1950.10">
    <property type="entry name" value="wza like domain"/>
    <property type="match status" value="1"/>
</dbReference>
<reference evidence="19 20" key="1">
    <citation type="submission" date="2021-01" db="EMBL/GenBank/DDBJ databases">
        <title>Piscinibacter sp. Jin2 Genome sequencing and assembly.</title>
        <authorList>
            <person name="Kim I."/>
        </authorList>
    </citation>
    <scope>NUCLEOTIDE SEQUENCE [LARGE SCALE GENOMIC DNA]</scope>
    <source>
        <strain evidence="19 20">Jin2</strain>
    </source>
</reference>
<keyword evidence="10" id="KW-0626">Porin</keyword>
<keyword evidence="11" id="KW-0472">Membrane</keyword>
<dbReference type="InterPro" id="IPR049712">
    <property type="entry name" value="Poly_export"/>
</dbReference>
<protein>
    <submittedName>
        <fullName evidence="19">Polysaccharide export protein EpsE</fullName>
    </submittedName>
</protein>
<keyword evidence="14" id="KW-0449">Lipoprotein</keyword>
<comment type="similarity">
    <text evidence="2">Belongs to the BexD/CtrA/VexA family.</text>
</comment>
<evidence type="ECO:0000256" key="2">
    <source>
        <dbReference type="ARBA" id="ARBA00009450"/>
    </source>
</evidence>
<evidence type="ECO:0000256" key="15">
    <source>
        <dbReference type="SAM" id="SignalP"/>
    </source>
</evidence>
<dbReference type="InterPro" id="IPR017478">
    <property type="entry name" value="Polysacc_export_EpsE"/>
</dbReference>
<evidence type="ECO:0000256" key="7">
    <source>
        <dbReference type="ARBA" id="ARBA00022729"/>
    </source>
</evidence>
<dbReference type="AlphaFoldDB" id="A0A9X0XFG1"/>
<sequence length="284" mass="30277">MHVFPFLRTLATGSVIAVALLAQPLHAQAQAPVAQAASAADRSEYVIGPGDVIKVTVFQNPDLGLEARVNENGTIRFPLIGSVRIGGLSVSNAEKAIADGLRLGDFVKEPQVTVLLAQIRANLVAVLGQVGKPGRYPLEVGGTKLMEVLAQAGGVAPTGSDTLVLSGVREGKPFRKEIDMPAVLGPTQDTTADIELQNGDVLFVDRAPQIYIYGQIQKPGVMRLERNMTLMQALAAGGGLTPRGTEKGLRVNRRKADGKIEVLEPGMNDLLRPDDIIYVRESIF</sequence>
<dbReference type="Pfam" id="PF10531">
    <property type="entry name" value="SLBB"/>
    <property type="match status" value="1"/>
</dbReference>